<organism evidence="2 3">
    <name type="scientific">Pleuronectes platessa</name>
    <name type="common">European plaice</name>
    <dbReference type="NCBI Taxonomy" id="8262"/>
    <lineage>
        <taxon>Eukaryota</taxon>
        <taxon>Metazoa</taxon>
        <taxon>Chordata</taxon>
        <taxon>Craniata</taxon>
        <taxon>Vertebrata</taxon>
        <taxon>Euteleostomi</taxon>
        <taxon>Actinopterygii</taxon>
        <taxon>Neopterygii</taxon>
        <taxon>Teleostei</taxon>
        <taxon>Neoteleostei</taxon>
        <taxon>Acanthomorphata</taxon>
        <taxon>Carangaria</taxon>
        <taxon>Pleuronectiformes</taxon>
        <taxon>Pleuronectoidei</taxon>
        <taxon>Pleuronectidae</taxon>
        <taxon>Pleuronectes</taxon>
    </lineage>
</organism>
<keyword evidence="1" id="KW-0472">Membrane</keyword>
<dbReference type="EMBL" id="CADEAL010002447">
    <property type="protein sequence ID" value="CAB1440412.1"/>
    <property type="molecule type" value="Genomic_DNA"/>
</dbReference>
<evidence type="ECO:0000313" key="2">
    <source>
        <dbReference type="EMBL" id="CAB1440412.1"/>
    </source>
</evidence>
<accession>A0A9N7YVY4</accession>
<keyword evidence="3" id="KW-1185">Reference proteome</keyword>
<dbReference type="AlphaFoldDB" id="A0A9N7YVY4"/>
<gene>
    <name evidence="2" type="ORF">PLEPLA_LOCUS28178</name>
</gene>
<proteinExistence type="predicted"/>
<name>A0A9N7YVY4_PLEPL</name>
<comment type="caution">
    <text evidence="2">The sequence shown here is derived from an EMBL/GenBank/DDBJ whole genome shotgun (WGS) entry which is preliminary data.</text>
</comment>
<keyword evidence="1" id="KW-1133">Transmembrane helix</keyword>
<evidence type="ECO:0000313" key="3">
    <source>
        <dbReference type="Proteomes" id="UP001153269"/>
    </source>
</evidence>
<keyword evidence="1" id="KW-0812">Transmembrane</keyword>
<protein>
    <submittedName>
        <fullName evidence="2">Uncharacterized protein</fullName>
    </submittedName>
</protein>
<evidence type="ECO:0000256" key="1">
    <source>
        <dbReference type="SAM" id="Phobius"/>
    </source>
</evidence>
<reference evidence="2" key="1">
    <citation type="submission" date="2020-03" db="EMBL/GenBank/DDBJ databases">
        <authorList>
            <person name="Weist P."/>
        </authorList>
    </citation>
    <scope>NUCLEOTIDE SEQUENCE</scope>
</reference>
<feature type="transmembrane region" description="Helical" evidence="1">
    <location>
        <begin position="81"/>
        <end position="99"/>
    </location>
</feature>
<dbReference type="Proteomes" id="UP001153269">
    <property type="component" value="Unassembled WGS sequence"/>
</dbReference>
<sequence>MTGHERGLVARVQQVAPLVQWTHYMVNREALAAKKMPPLFESTGQGLFLFAKISINSCITELTTSTIVSIDGKVIKLHTPLGPFVAFLIYCYIVFAWRFSRRIRRTGQGLLLFGKHSINSSITELTTSTIVSIDDGLGGGYLFRKHSINNCTSEGTISTILSVDAAVIELMTPS</sequence>